<organism evidence="2 3">
    <name type="scientific">Nitrogeniibacter mangrovi</name>
    <dbReference type="NCBI Taxonomy" id="2016596"/>
    <lineage>
        <taxon>Bacteria</taxon>
        <taxon>Pseudomonadati</taxon>
        <taxon>Pseudomonadota</taxon>
        <taxon>Betaproteobacteria</taxon>
        <taxon>Rhodocyclales</taxon>
        <taxon>Zoogloeaceae</taxon>
        <taxon>Nitrogeniibacter</taxon>
    </lineage>
</organism>
<dbReference type="PANTHER" id="PTHR36121:SF1">
    <property type="entry name" value="PROTEIN SXY"/>
    <property type="match status" value="1"/>
</dbReference>
<keyword evidence="3" id="KW-1185">Reference proteome</keyword>
<reference evidence="2 3" key="1">
    <citation type="submission" date="2020-02" db="EMBL/GenBank/DDBJ databases">
        <title>Nitrogenibacter mangrovi gen. nov., sp. nov. isolated from mangrove sediment, a denitrifying betaproteobacterium.</title>
        <authorList>
            <person name="Liao H."/>
            <person name="Tian Y."/>
        </authorList>
    </citation>
    <scope>NUCLEOTIDE SEQUENCE [LARGE SCALE GENOMIC DNA]</scope>
    <source>
        <strain evidence="2 3">M9-3-2</strain>
    </source>
</reference>
<sequence>MSTRPPQIVDHALELFAPLGALRVKRMFGGWGFYADGLFFALVARDTLYLKADAQSKAGFIEAGCTAFIYEREGKPVALGYWSAPEAALDSPTAMAPWARMAIDCALRHRTPRRPPARRG</sequence>
<dbReference type="PANTHER" id="PTHR36121">
    <property type="entry name" value="PROTEIN SXY"/>
    <property type="match status" value="1"/>
</dbReference>
<dbReference type="Gene3D" id="3.30.1460.30">
    <property type="entry name" value="YgaC/TfoX-N like chaperone"/>
    <property type="match status" value="1"/>
</dbReference>
<gene>
    <name evidence="2" type="ORF">G3580_17915</name>
</gene>
<dbReference type="SUPFAM" id="SSF159894">
    <property type="entry name" value="YgaC/TfoX-N like"/>
    <property type="match status" value="1"/>
</dbReference>
<name>A0A6C1B6G6_9RHOO</name>
<evidence type="ECO:0000313" key="2">
    <source>
        <dbReference type="EMBL" id="QID19326.1"/>
    </source>
</evidence>
<dbReference type="InterPro" id="IPR007076">
    <property type="entry name" value="TfoX_N"/>
</dbReference>
<accession>A0A6C1B6G6</accession>
<dbReference type="AlphaFoldDB" id="A0A6C1B6G6"/>
<dbReference type="RefSeq" id="WP_173767818.1">
    <property type="nucleotide sequence ID" value="NZ_CP048836.1"/>
</dbReference>
<dbReference type="Proteomes" id="UP000501991">
    <property type="component" value="Chromosome"/>
</dbReference>
<dbReference type="Pfam" id="PF04993">
    <property type="entry name" value="TfoX_N"/>
    <property type="match status" value="1"/>
</dbReference>
<evidence type="ECO:0000259" key="1">
    <source>
        <dbReference type="Pfam" id="PF04993"/>
    </source>
</evidence>
<feature type="domain" description="TfoX N-terminal" evidence="1">
    <location>
        <begin position="14"/>
        <end position="106"/>
    </location>
</feature>
<proteinExistence type="predicted"/>
<dbReference type="InterPro" id="IPR047525">
    <property type="entry name" value="TfoX-like"/>
</dbReference>
<protein>
    <submittedName>
        <fullName evidence="2">TfoX/Sxy family protein</fullName>
    </submittedName>
</protein>
<evidence type="ECO:0000313" key="3">
    <source>
        <dbReference type="Proteomes" id="UP000501991"/>
    </source>
</evidence>
<dbReference type="EMBL" id="CP048836">
    <property type="protein sequence ID" value="QID19326.1"/>
    <property type="molecule type" value="Genomic_DNA"/>
</dbReference>
<dbReference type="KEGG" id="azq:G3580_17915"/>